<reference evidence="1" key="1">
    <citation type="submission" date="2020-05" db="EMBL/GenBank/DDBJ databases">
        <authorList>
            <person name="Chiriac C."/>
            <person name="Salcher M."/>
            <person name="Ghai R."/>
            <person name="Kavagutti S V."/>
        </authorList>
    </citation>
    <scope>NUCLEOTIDE SEQUENCE</scope>
</reference>
<protein>
    <submittedName>
        <fullName evidence="1">Uncharacterized protein</fullName>
    </submittedName>
</protein>
<dbReference type="EMBL" id="LR797242">
    <property type="protein sequence ID" value="CAB4196202.1"/>
    <property type="molecule type" value="Genomic_DNA"/>
</dbReference>
<accession>A0A6J5RJP1</accession>
<gene>
    <name evidence="1" type="ORF">UFOVP1295_63</name>
</gene>
<evidence type="ECO:0000313" key="1">
    <source>
        <dbReference type="EMBL" id="CAB4196202.1"/>
    </source>
</evidence>
<proteinExistence type="predicted"/>
<name>A0A6J5RJP1_9CAUD</name>
<sequence length="193" mass="19554">MINNAAGTNELMAAGITVAKGTQEKVKGGGVFTLKCFDKDGNLKWESVSPNLVVNVGLQDMNTKYFSGSAYTAAWYIGLYGAAASNTPAAADTMSSHAGWTEVIAYSQATRVAATFGTATTADPSVISNSASPAIFTINGTTTVGGAFLTTGSAKSGTAGTLFSASDFAAPGDRAVVSGDTLTVTYQFSLDAA</sequence>
<organism evidence="1">
    <name type="scientific">uncultured Caudovirales phage</name>
    <dbReference type="NCBI Taxonomy" id="2100421"/>
    <lineage>
        <taxon>Viruses</taxon>
        <taxon>Duplodnaviria</taxon>
        <taxon>Heunggongvirae</taxon>
        <taxon>Uroviricota</taxon>
        <taxon>Caudoviricetes</taxon>
        <taxon>Peduoviridae</taxon>
        <taxon>Maltschvirus</taxon>
        <taxon>Maltschvirus maltsch</taxon>
    </lineage>
</organism>